<dbReference type="Pfam" id="PF00254">
    <property type="entry name" value="FKBP_C"/>
    <property type="match status" value="1"/>
</dbReference>
<evidence type="ECO:0000313" key="10">
    <source>
        <dbReference type="Proteomes" id="UP000294963"/>
    </source>
</evidence>
<keyword evidence="3 5" id="KW-0697">Rotamase</keyword>
<comment type="catalytic activity">
    <reaction evidence="1 5 6">
        <text>[protein]-peptidylproline (omega=180) = [protein]-peptidylproline (omega=0)</text>
        <dbReference type="Rhea" id="RHEA:16237"/>
        <dbReference type="Rhea" id="RHEA-COMP:10747"/>
        <dbReference type="Rhea" id="RHEA-COMP:10748"/>
        <dbReference type="ChEBI" id="CHEBI:83833"/>
        <dbReference type="ChEBI" id="CHEBI:83834"/>
        <dbReference type="EC" id="5.2.1.8"/>
    </reaction>
</comment>
<organism evidence="9 10">
    <name type="scientific">Acinetobacter calcoaceticus</name>
    <dbReference type="NCBI Taxonomy" id="471"/>
    <lineage>
        <taxon>Bacteria</taxon>
        <taxon>Pseudomonadati</taxon>
        <taxon>Pseudomonadota</taxon>
        <taxon>Gammaproteobacteria</taxon>
        <taxon>Moraxellales</taxon>
        <taxon>Moraxellaceae</taxon>
        <taxon>Acinetobacter</taxon>
        <taxon>Acinetobacter calcoaceticus/baumannii complex</taxon>
    </lineage>
</organism>
<evidence type="ECO:0000256" key="7">
    <source>
        <dbReference type="SAM" id="SignalP"/>
    </source>
</evidence>
<dbReference type="PROSITE" id="PS50059">
    <property type="entry name" value="FKBP_PPIASE"/>
    <property type="match status" value="1"/>
</dbReference>
<evidence type="ECO:0000256" key="3">
    <source>
        <dbReference type="ARBA" id="ARBA00023110"/>
    </source>
</evidence>
<comment type="caution">
    <text evidence="9">The sequence shown here is derived from an EMBL/GenBank/DDBJ whole genome shotgun (WGS) entry which is preliminary data.</text>
</comment>
<dbReference type="Gene3D" id="3.10.50.40">
    <property type="match status" value="1"/>
</dbReference>
<dbReference type="PANTHER" id="PTHR43811">
    <property type="entry name" value="FKBP-TYPE PEPTIDYL-PROLYL CIS-TRANS ISOMERASE FKPA"/>
    <property type="match status" value="1"/>
</dbReference>
<feature type="domain" description="PPIase FKBP-type" evidence="8">
    <location>
        <begin position="134"/>
        <end position="220"/>
    </location>
</feature>
<dbReference type="GO" id="GO:0006457">
    <property type="term" value="P:protein folding"/>
    <property type="evidence" value="ECO:0007669"/>
    <property type="project" value="InterPro"/>
</dbReference>
<feature type="chain" id="PRO_5020997552" description="Peptidyl-prolyl cis-trans isomerase" evidence="7">
    <location>
        <begin position="20"/>
        <end position="220"/>
    </location>
</feature>
<evidence type="ECO:0000256" key="4">
    <source>
        <dbReference type="ARBA" id="ARBA00023235"/>
    </source>
</evidence>
<protein>
    <recommendedName>
        <fullName evidence="6">Peptidyl-prolyl cis-trans isomerase</fullName>
        <ecNumber evidence="6">5.2.1.8</ecNumber>
    </recommendedName>
</protein>
<keyword evidence="10" id="KW-1185">Reference proteome</keyword>
<evidence type="ECO:0000256" key="6">
    <source>
        <dbReference type="RuleBase" id="RU003915"/>
    </source>
</evidence>
<proteinExistence type="inferred from homology"/>
<keyword evidence="7" id="KW-0732">Signal</keyword>
<dbReference type="GO" id="GO:0003755">
    <property type="term" value="F:peptidyl-prolyl cis-trans isomerase activity"/>
    <property type="evidence" value="ECO:0007669"/>
    <property type="project" value="UniProtKB-UniRule"/>
</dbReference>
<dbReference type="Proteomes" id="UP000294963">
    <property type="component" value="Unassembled WGS sequence"/>
</dbReference>
<dbReference type="PANTHER" id="PTHR43811:SF57">
    <property type="entry name" value="FKBP-TYPE PEPTIDYL-PROLYL CIS-TRANS ISOMERASE FKPA-RELATED"/>
    <property type="match status" value="1"/>
</dbReference>
<dbReference type="InterPro" id="IPR036944">
    <property type="entry name" value="PPIase_FKBP_N_sf"/>
</dbReference>
<dbReference type="AlphaFoldDB" id="A0A4R1XLG8"/>
<evidence type="ECO:0000313" key="9">
    <source>
        <dbReference type="EMBL" id="TCM64356.1"/>
    </source>
</evidence>
<evidence type="ECO:0000256" key="2">
    <source>
        <dbReference type="ARBA" id="ARBA00006577"/>
    </source>
</evidence>
<gene>
    <name evidence="9" type="ORF">EC844_11832</name>
</gene>
<dbReference type="InterPro" id="IPR046357">
    <property type="entry name" value="PPIase_dom_sf"/>
</dbReference>
<feature type="signal peptide" evidence="7">
    <location>
        <begin position="1"/>
        <end position="19"/>
    </location>
</feature>
<name>A0A4R1XLG8_ACICA</name>
<dbReference type="OrthoDB" id="9814548at2"/>
<dbReference type="FunFam" id="3.10.50.40:FF:000006">
    <property type="entry name" value="Peptidyl-prolyl cis-trans isomerase"/>
    <property type="match status" value="1"/>
</dbReference>
<dbReference type="Pfam" id="PF01346">
    <property type="entry name" value="FKBP_N"/>
    <property type="match status" value="1"/>
</dbReference>
<evidence type="ECO:0000256" key="5">
    <source>
        <dbReference type="PROSITE-ProRule" id="PRU00277"/>
    </source>
</evidence>
<evidence type="ECO:0000259" key="8">
    <source>
        <dbReference type="PROSITE" id="PS50059"/>
    </source>
</evidence>
<dbReference type="EC" id="5.2.1.8" evidence="6"/>
<dbReference type="InterPro" id="IPR000774">
    <property type="entry name" value="PPIase_FKBP_N"/>
</dbReference>
<accession>A0A4R1XLG8</accession>
<comment type="similarity">
    <text evidence="2 6">Belongs to the FKBP-type PPIase family.</text>
</comment>
<dbReference type="InterPro" id="IPR001179">
    <property type="entry name" value="PPIase_FKBP_dom"/>
</dbReference>
<evidence type="ECO:0000256" key="1">
    <source>
        <dbReference type="ARBA" id="ARBA00000971"/>
    </source>
</evidence>
<dbReference type="EMBL" id="SLVJ01000018">
    <property type="protein sequence ID" value="TCM64356.1"/>
    <property type="molecule type" value="Genomic_DNA"/>
</dbReference>
<sequence length="220" mass="24119">MKKINILTLLLLSSGASFAAPTDMTKPAEKVSYAIGYEVASQTPAEIDLNSFIQGVRDGHARKDARYTEEELKLAYTQFQKEIEIKQGIDSKAAEQVNQAFFKENAKKPGVITTKSGLQYMITATGKGKRPTAESTVTVHYKGQLLNAKVFDSSFDRGEPIEFKLNQVIPGWTEGVQLMQEGSKATLYIPAKLAYGEQGVPGNIPANSALIFDIELIKVK</sequence>
<dbReference type="SUPFAM" id="SSF54534">
    <property type="entry name" value="FKBP-like"/>
    <property type="match status" value="1"/>
</dbReference>
<reference evidence="9 10" key="1">
    <citation type="submission" date="2019-03" db="EMBL/GenBank/DDBJ databases">
        <title>Genomic analyses of the natural microbiome of Caenorhabditis elegans.</title>
        <authorList>
            <person name="Samuel B."/>
        </authorList>
    </citation>
    <scope>NUCLEOTIDE SEQUENCE [LARGE SCALE GENOMIC DNA]</scope>
    <source>
        <strain evidence="9 10">JUb89</strain>
    </source>
</reference>
<dbReference type="Gene3D" id="1.10.287.460">
    <property type="entry name" value="Peptidyl-prolyl cis-trans isomerase, FKBP-type, N-terminal domain"/>
    <property type="match status" value="1"/>
</dbReference>
<keyword evidence="4 5" id="KW-0413">Isomerase</keyword>